<keyword evidence="2" id="KW-0732">Signal</keyword>
<evidence type="ECO:0000256" key="1">
    <source>
        <dbReference type="SAM" id="MobiDB-lite"/>
    </source>
</evidence>
<gene>
    <name evidence="3" type="ORF">IBL26_08990</name>
</gene>
<evidence type="ECO:0000256" key="2">
    <source>
        <dbReference type="SAM" id="SignalP"/>
    </source>
</evidence>
<evidence type="ECO:0000313" key="3">
    <source>
        <dbReference type="EMBL" id="MBC9206967.1"/>
    </source>
</evidence>
<feature type="chain" id="PRO_5045635933" evidence="2">
    <location>
        <begin position="30"/>
        <end position="241"/>
    </location>
</feature>
<organism evidence="3 4">
    <name type="scientific">Teichococcus aerophilus</name>
    <dbReference type="NCBI Taxonomy" id="1224513"/>
    <lineage>
        <taxon>Bacteria</taxon>
        <taxon>Pseudomonadati</taxon>
        <taxon>Pseudomonadota</taxon>
        <taxon>Alphaproteobacteria</taxon>
        <taxon>Acetobacterales</taxon>
        <taxon>Roseomonadaceae</taxon>
        <taxon>Roseomonas</taxon>
    </lineage>
</organism>
<comment type="caution">
    <text evidence="3">The sequence shown here is derived from an EMBL/GenBank/DDBJ whole genome shotgun (WGS) entry which is preliminary data.</text>
</comment>
<sequence length="241" mass="25461">MEDLVRSFLTALALMLIGATTLAASPAMAQNRFWLVNNSGLTIERAYVSPTRLSNWGPDVLGNTVLPAGEQVRVNPAARDCMLDIKVEYEGGQSEEKRSVNACNISRIVFTNPSGRAGRDGGAGGTVEQPGGAGGTIGGGGGAGGGVAGRQGRGQQSGDPSFSFVNRSGETIQELYVSSTQRDSWGQDRLGRNTLASGQDRWIDLPSDEGCSVDIRVVFNGGRAQERRNIATCDRAEVTWP</sequence>
<feature type="signal peptide" evidence="2">
    <location>
        <begin position="1"/>
        <end position="29"/>
    </location>
</feature>
<dbReference type="EMBL" id="JACTVA010000012">
    <property type="protein sequence ID" value="MBC9206967.1"/>
    <property type="molecule type" value="Genomic_DNA"/>
</dbReference>
<feature type="compositionally biased region" description="Gly residues" evidence="1">
    <location>
        <begin position="120"/>
        <end position="152"/>
    </location>
</feature>
<keyword evidence="4" id="KW-1185">Reference proteome</keyword>
<evidence type="ECO:0000313" key="4">
    <source>
        <dbReference type="Proteomes" id="UP000626026"/>
    </source>
</evidence>
<feature type="region of interest" description="Disordered" evidence="1">
    <location>
        <begin position="114"/>
        <end position="165"/>
    </location>
</feature>
<proteinExistence type="predicted"/>
<name>A0ABR7RLG4_9PROT</name>
<protein>
    <submittedName>
        <fullName evidence="3">Tat pathway signal protein</fullName>
    </submittedName>
</protein>
<reference evidence="3 4" key="1">
    <citation type="journal article" date="2013" name="Int. J. Syst. Evol. Microbiol.">
        <title>Roseomonas aerophila sp. nov., isolated from air.</title>
        <authorList>
            <person name="Kim S.J."/>
            <person name="Weon H.Y."/>
            <person name="Ahn J.H."/>
            <person name="Hong S.B."/>
            <person name="Seok S.J."/>
            <person name="Whang K.S."/>
            <person name="Kwon S.W."/>
        </authorList>
    </citation>
    <scope>NUCLEOTIDE SEQUENCE [LARGE SCALE GENOMIC DNA]</scope>
    <source>
        <strain evidence="3 4">NBRC 108923</strain>
    </source>
</reference>
<accession>A0ABR7RLG4</accession>
<dbReference type="Proteomes" id="UP000626026">
    <property type="component" value="Unassembled WGS sequence"/>
</dbReference>